<evidence type="ECO:0000313" key="2">
    <source>
        <dbReference type="EMBL" id="KRL44521.1"/>
    </source>
</evidence>
<evidence type="ECO:0000256" key="1">
    <source>
        <dbReference type="SAM" id="Phobius"/>
    </source>
</evidence>
<dbReference type="AlphaFoldDB" id="A0A0R1QIW3"/>
<dbReference type="Proteomes" id="UP000051790">
    <property type="component" value="Unassembled WGS sequence"/>
</dbReference>
<dbReference type="PATRIC" id="fig|1423769.4.peg.1188"/>
<feature type="transmembrane region" description="Helical" evidence="1">
    <location>
        <begin position="32"/>
        <end position="53"/>
    </location>
</feature>
<sequence>MENLRRVVILFWIVAYLILVFGFQALPFAYMSGYWVLSSSLLALVIWLLWQFGMRHIAQATKSLKLIKGGRTAAEFWLVLNGANVLRFVIAHFFGGTGAELVRWVLLVVLIVLAWREFHQKALAEDETPWHENH</sequence>
<evidence type="ECO:0000313" key="3">
    <source>
        <dbReference type="Proteomes" id="UP000051790"/>
    </source>
</evidence>
<reference evidence="2 3" key="1">
    <citation type="journal article" date="2015" name="Genome Announc.">
        <title>Expanding the biotechnology potential of lactobacilli through comparative genomics of 213 strains and associated genera.</title>
        <authorList>
            <person name="Sun Z."/>
            <person name="Harris H.M."/>
            <person name="McCann A."/>
            <person name="Guo C."/>
            <person name="Argimon S."/>
            <person name="Zhang W."/>
            <person name="Yang X."/>
            <person name="Jeffery I.B."/>
            <person name="Cooney J.C."/>
            <person name="Kagawa T.F."/>
            <person name="Liu W."/>
            <person name="Song Y."/>
            <person name="Salvetti E."/>
            <person name="Wrobel A."/>
            <person name="Rasinkangas P."/>
            <person name="Parkhill J."/>
            <person name="Rea M.C."/>
            <person name="O'Sullivan O."/>
            <person name="Ritari J."/>
            <person name="Douillard F.P."/>
            <person name="Paul Ross R."/>
            <person name="Yang R."/>
            <person name="Briner A.E."/>
            <person name="Felis G.E."/>
            <person name="de Vos W.M."/>
            <person name="Barrangou R."/>
            <person name="Klaenhammer T.R."/>
            <person name="Caufield P.W."/>
            <person name="Cui Y."/>
            <person name="Zhang H."/>
            <person name="O'Toole P.W."/>
        </authorList>
    </citation>
    <scope>NUCLEOTIDE SEQUENCE [LARGE SCALE GENOMIC DNA]</scope>
    <source>
        <strain evidence="2 3">DSM 13343</strain>
    </source>
</reference>
<keyword evidence="3" id="KW-1185">Reference proteome</keyword>
<protein>
    <submittedName>
        <fullName evidence="2">Uncharacterized protein</fullName>
    </submittedName>
</protein>
<accession>A0A0R1QIW3</accession>
<gene>
    <name evidence="2" type="ORF">FD01_GL001098</name>
</gene>
<dbReference type="EMBL" id="AZEU01000151">
    <property type="protein sequence ID" value="KRL44521.1"/>
    <property type="molecule type" value="Genomic_DNA"/>
</dbReference>
<feature type="transmembrane region" description="Helical" evidence="1">
    <location>
        <begin position="7"/>
        <end position="26"/>
    </location>
</feature>
<feature type="transmembrane region" description="Helical" evidence="1">
    <location>
        <begin position="101"/>
        <end position="118"/>
    </location>
</feature>
<feature type="transmembrane region" description="Helical" evidence="1">
    <location>
        <begin position="74"/>
        <end position="95"/>
    </location>
</feature>
<proteinExistence type="predicted"/>
<organism evidence="2 3">
    <name type="scientific">Lacticaseibacillus manihotivorans DSM 13343 = JCM 12514</name>
    <dbReference type="NCBI Taxonomy" id="1423769"/>
    <lineage>
        <taxon>Bacteria</taxon>
        <taxon>Bacillati</taxon>
        <taxon>Bacillota</taxon>
        <taxon>Bacilli</taxon>
        <taxon>Lactobacillales</taxon>
        <taxon>Lactobacillaceae</taxon>
        <taxon>Lacticaseibacillus</taxon>
    </lineage>
</organism>
<keyword evidence="1" id="KW-1133">Transmembrane helix</keyword>
<keyword evidence="1" id="KW-0472">Membrane</keyword>
<dbReference type="RefSeq" id="WP_054714686.1">
    <property type="nucleotide sequence ID" value="NZ_AZEU01000151.1"/>
</dbReference>
<name>A0A0R1QIW3_9LACO</name>
<keyword evidence="1" id="KW-0812">Transmembrane</keyword>
<comment type="caution">
    <text evidence="2">The sequence shown here is derived from an EMBL/GenBank/DDBJ whole genome shotgun (WGS) entry which is preliminary data.</text>
</comment>